<evidence type="ECO:0000256" key="7">
    <source>
        <dbReference type="ARBA" id="ARBA00023033"/>
    </source>
</evidence>
<keyword evidence="6" id="KW-0560">Oxidoreductase</keyword>
<name>A0A4U0TTQ4_9PEZI</name>
<dbReference type="OrthoDB" id="66881at2759"/>
<evidence type="ECO:0000256" key="5">
    <source>
        <dbReference type="ARBA" id="ARBA00022857"/>
    </source>
</evidence>
<comment type="caution">
    <text evidence="9">The sequence shown here is derived from an EMBL/GenBank/DDBJ whole genome shotgun (WGS) entry which is preliminary data.</text>
</comment>
<keyword evidence="3" id="KW-0285">Flavoprotein</keyword>
<dbReference type="Gene3D" id="3.50.50.60">
    <property type="entry name" value="FAD/NAD(P)-binding domain"/>
    <property type="match status" value="2"/>
</dbReference>
<evidence type="ECO:0000256" key="2">
    <source>
        <dbReference type="ARBA" id="ARBA00010139"/>
    </source>
</evidence>
<dbReference type="InterPro" id="IPR023753">
    <property type="entry name" value="FAD/NAD-binding_dom"/>
</dbReference>
<evidence type="ECO:0000256" key="1">
    <source>
        <dbReference type="ARBA" id="ARBA00001974"/>
    </source>
</evidence>
<dbReference type="AlphaFoldDB" id="A0A4U0TTQ4"/>
<organism evidence="9 10">
    <name type="scientific">Salinomyces thailandicus</name>
    <dbReference type="NCBI Taxonomy" id="706561"/>
    <lineage>
        <taxon>Eukaryota</taxon>
        <taxon>Fungi</taxon>
        <taxon>Dikarya</taxon>
        <taxon>Ascomycota</taxon>
        <taxon>Pezizomycotina</taxon>
        <taxon>Dothideomycetes</taxon>
        <taxon>Dothideomycetidae</taxon>
        <taxon>Mycosphaerellales</taxon>
        <taxon>Teratosphaeriaceae</taxon>
        <taxon>Salinomyces</taxon>
    </lineage>
</organism>
<protein>
    <recommendedName>
        <fullName evidence="8">FAD/NAD(P)-binding domain-containing protein</fullName>
    </recommendedName>
</protein>
<keyword evidence="10" id="KW-1185">Reference proteome</keyword>
<dbReference type="Pfam" id="PF07992">
    <property type="entry name" value="Pyr_redox_2"/>
    <property type="match status" value="1"/>
</dbReference>
<dbReference type="InterPro" id="IPR050775">
    <property type="entry name" value="FAD-binding_Monooxygenases"/>
</dbReference>
<comment type="similarity">
    <text evidence="2">Belongs to the FAD-binding monooxygenase family.</text>
</comment>
<evidence type="ECO:0000259" key="8">
    <source>
        <dbReference type="Pfam" id="PF07992"/>
    </source>
</evidence>
<gene>
    <name evidence="9" type="ORF">B0A50_05883</name>
</gene>
<evidence type="ECO:0000256" key="4">
    <source>
        <dbReference type="ARBA" id="ARBA00022827"/>
    </source>
</evidence>
<feature type="domain" description="FAD/NAD(P)-binding" evidence="8">
    <location>
        <begin position="10"/>
        <end position="233"/>
    </location>
</feature>
<dbReference type="SUPFAM" id="SSF51905">
    <property type="entry name" value="FAD/NAD(P)-binding domain"/>
    <property type="match status" value="2"/>
</dbReference>
<evidence type="ECO:0000256" key="6">
    <source>
        <dbReference type="ARBA" id="ARBA00023002"/>
    </source>
</evidence>
<evidence type="ECO:0000256" key="3">
    <source>
        <dbReference type="ARBA" id="ARBA00022630"/>
    </source>
</evidence>
<dbReference type="PANTHER" id="PTHR43098">
    <property type="entry name" value="L-ORNITHINE N(5)-MONOOXYGENASE-RELATED"/>
    <property type="match status" value="1"/>
</dbReference>
<keyword evidence="7" id="KW-0503">Monooxygenase</keyword>
<sequence>MGEPEVPYVDVLLVGAGFASFTLLNRLRKQGLSVSIYEKGSASGGIWHWNCYPGARVDSDTPIYQLFDKELWEDFTFQERYAGWQELRRYFKHIEKKWGVEEHIEYHKHVDGASFDEKTHQWRVDCSDGSEISCRWFIPCIGFAARHYTPPVKGLSNFQGQVYHTAVWPQHGVNLKGKRVAQIGTGASGIQVAQEIGDSVKHLTLFMRTPNMCLPMNQRKLDPKEEERKKANGDYEKAFNDTRGTFAGFTYDFVDRNTFDDTPEQREKFYHKLLVEEGGFRYWLNTYKDMLFDQAANDEAYKFWRQSVLKRIKDPEKQRLLAPEVPPHPWGTKRPSLEQRFYEVVDQDHVDIINVNEDPIEEVTETGLRTKKGLVEMDVLVLATGFDSVTGSLGQLNIQGINGGTIADHWKNGLKTSMGIAMPDFPNMFFLYGPQAPTAFSNGPSCTQFQAEFVEEILKRAQAEGITRIEATPEAEEDWTKRMHERWDATLFPLAKSWYQGANIPGRKVEPLNWAGGMVEYTESLHKSMDNDYQSWKTAKAS</sequence>
<evidence type="ECO:0000313" key="10">
    <source>
        <dbReference type="Proteomes" id="UP000308549"/>
    </source>
</evidence>
<proteinExistence type="inferred from homology"/>
<comment type="cofactor">
    <cofactor evidence="1">
        <name>FAD</name>
        <dbReference type="ChEBI" id="CHEBI:57692"/>
    </cofactor>
</comment>
<keyword evidence="5" id="KW-0521">NADP</keyword>
<dbReference type="InterPro" id="IPR036188">
    <property type="entry name" value="FAD/NAD-bd_sf"/>
</dbReference>
<accession>A0A4U0TTQ4</accession>
<dbReference type="EMBL" id="NAJL01000037">
    <property type="protein sequence ID" value="TKA25185.1"/>
    <property type="molecule type" value="Genomic_DNA"/>
</dbReference>
<evidence type="ECO:0000313" key="9">
    <source>
        <dbReference type="EMBL" id="TKA25185.1"/>
    </source>
</evidence>
<dbReference type="PANTHER" id="PTHR43098:SF3">
    <property type="entry name" value="L-ORNITHINE N(5)-MONOOXYGENASE-RELATED"/>
    <property type="match status" value="1"/>
</dbReference>
<keyword evidence="4" id="KW-0274">FAD</keyword>
<reference evidence="9 10" key="1">
    <citation type="submission" date="2017-03" db="EMBL/GenBank/DDBJ databases">
        <title>Genomes of endolithic fungi from Antarctica.</title>
        <authorList>
            <person name="Coleine C."/>
            <person name="Masonjones S."/>
            <person name="Stajich J.E."/>
        </authorList>
    </citation>
    <scope>NUCLEOTIDE SEQUENCE [LARGE SCALE GENOMIC DNA]</scope>
    <source>
        <strain evidence="9 10">CCFEE 6315</strain>
    </source>
</reference>
<dbReference type="Proteomes" id="UP000308549">
    <property type="component" value="Unassembled WGS sequence"/>
</dbReference>
<dbReference type="GO" id="GO:0004497">
    <property type="term" value="F:monooxygenase activity"/>
    <property type="evidence" value="ECO:0007669"/>
    <property type="project" value="UniProtKB-KW"/>
</dbReference>